<dbReference type="InterPro" id="IPR036928">
    <property type="entry name" value="AS_sf"/>
</dbReference>
<comment type="caution">
    <text evidence="2">The sequence shown here is derived from an EMBL/GenBank/DDBJ whole genome shotgun (WGS) entry which is preliminary data.</text>
</comment>
<dbReference type="PANTHER" id="PTHR42678:SF34">
    <property type="entry name" value="OS04G0183300 PROTEIN"/>
    <property type="match status" value="1"/>
</dbReference>
<dbReference type="Proteomes" id="UP000618460">
    <property type="component" value="Unassembled WGS sequence"/>
</dbReference>
<reference evidence="2" key="2">
    <citation type="submission" date="2020-09" db="EMBL/GenBank/DDBJ databases">
        <authorList>
            <person name="Sun Q."/>
            <person name="Zhou Y."/>
        </authorList>
    </citation>
    <scope>NUCLEOTIDE SEQUENCE</scope>
    <source>
        <strain evidence="2">CGMCC 1.6333</strain>
    </source>
</reference>
<sequence length="479" mass="51415">MTFQIEEATIRDIQEALQAGIVTSKQLVQQYIDRIEALDQNGPKINAIRQINPDALFLAEVCDKERGKEKQGPLYGVPIILKDNIDTADKMATTAGSVALKDNYAKRDAFIVSKLREAGAIILGTANLTEFANFMAYEMPNGYSSLGGQVLNPYKPGVFDVGGSSAGTGAAVAANLVTAGIGTETSGSILSPASSNSLVGLKPTVGLVSRSGIIPISHSQDTAGPLTKTVEDAAIMLNAIAGYDEADIVTKNCVDNVPSDYTAFLLENGLNESRIGIDRSTFNELSANEKAVMEESISTIEKLGATIIDPIEVSAPELDMVVMKHEFKHDLNAYLENVSDAVPVHNLEEIIAYNKNHAEVALRYNQELLEDSQAMSDDPNDSTYLESRASDVKYAGELGIDTTMKQHNLDAILSVNNWGAALPAKAGYPSITVPAGYTDEGKPVGVTFSAKAFSEPTLLKFGYAYEQATKHRKQPMVNN</sequence>
<dbReference type="EMBL" id="BMLG01000021">
    <property type="protein sequence ID" value="GGM39933.1"/>
    <property type="molecule type" value="Genomic_DNA"/>
</dbReference>
<proteinExistence type="predicted"/>
<evidence type="ECO:0000259" key="1">
    <source>
        <dbReference type="Pfam" id="PF01425"/>
    </source>
</evidence>
<gene>
    <name evidence="2" type="ORF">GCM10011351_27600</name>
</gene>
<evidence type="ECO:0000313" key="2">
    <source>
        <dbReference type="EMBL" id="GGM39933.1"/>
    </source>
</evidence>
<dbReference type="Pfam" id="PF01425">
    <property type="entry name" value="Amidase"/>
    <property type="match status" value="1"/>
</dbReference>
<evidence type="ECO:0000313" key="3">
    <source>
        <dbReference type="Proteomes" id="UP000618460"/>
    </source>
</evidence>
<dbReference type="NCBIfam" id="NF005300">
    <property type="entry name" value="PRK06828.1"/>
    <property type="match status" value="1"/>
</dbReference>
<feature type="domain" description="Amidase" evidence="1">
    <location>
        <begin position="27"/>
        <end position="459"/>
    </location>
</feature>
<dbReference type="AlphaFoldDB" id="A0A917TVG4"/>
<dbReference type="RefSeq" id="WP_117156216.1">
    <property type="nucleotide sequence ID" value="NZ_BMLG01000021.1"/>
</dbReference>
<organism evidence="2 3">
    <name type="scientific">Paraliobacillus quinghaiensis</name>
    <dbReference type="NCBI Taxonomy" id="470815"/>
    <lineage>
        <taxon>Bacteria</taxon>
        <taxon>Bacillati</taxon>
        <taxon>Bacillota</taxon>
        <taxon>Bacilli</taxon>
        <taxon>Bacillales</taxon>
        <taxon>Bacillaceae</taxon>
        <taxon>Paraliobacillus</taxon>
    </lineage>
</organism>
<dbReference type="OrthoDB" id="9811471at2"/>
<accession>A0A917TVG4</accession>
<dbReference type="SUPFAM" id="SSF75304">
    <property type="entry name" value="Amidase signature (AS) enzymes"/>
    <property type="match status" value="1"/>
</dbReference>
<reference evidence="2" key="1">
    <citation type="journal article" date="2014" name="Int. J. Syst. Evol. Microbiol.">
        <title>Complete genome sequence of Corynebacterium casei LMG S-19264T (=DSM 44701T), isolated from a smear-ripened cheese.</title>
        <authorList>
            <consortium name="US DOE Joint Genome Institute (JGI-PGF)"/>
            <person name="Walter F."/>
            <person name="Albersmeier A."/>
            <person name="Kalinowski J."/>
            <person name="Ruckert C."/>
        </authorList>
    </citation>
    <scope>NUCLEOTIDE SEQUENCE</scope>
    <source>
        <strain evidence="2">CGMCC 1.6333</strain>
    </source>
</reference>
<dbReference type="Gene3D" id="3.90.1300.10">
    <property type="entry name" value="Amidase signature (AS) domain"/>
    <property type="match status" value="1"/>
</dbReference>
<dbReference type="PANTHER" id="PTHR42678">
    <property type="entry name" value="AMIDASE"/>
    <property type="match status" value="1"/>
</dbReference>
<dbReference type="InterPro" id="IPR023631">
    <property type="entry name" value="Amidase_dom"/>
</dbReference>
<keyword evidence="3" id="KW-1185">Reference proteome</keyword>
<name>A0A917TVG4_9BACI</name>
<protein>
    <submittedName>
        <fullName evidence="2">Amidase</fullName>
    </submittedName>
</protein>